<feature type="compositionally biased region" description="Polar residues" evidence="1">
    <location>
        <begin position="462"/>
        <end position="475"/>
    </location>
</feature>
<evidence type="ECO:0000256" key="1">
    <source>
        <dbReference type="SAM" id="MobiDB-lite"/>
    </source>
</evidence>
<feature type="compositionally biased region" description="Basic and acidic residues" evidence="1">
    <location>
        <begin position="349"/>
        <end position="360"/>
    </location>
</feature>
<feature type="region of interest" description="Disordered" evidence="1">
    <location>
        <begin position="795"/>
        <end position="816"/>
    </location>
</feature>
<accession>A0AAJ0GAB3</accession>
<evidence type="ECO:0000259" key="2">
    <source>
        <dbReference type="Pfam" id="PF19050"/>
    </source>
</evidence>
<feature type="compositionally biased region" description="Gly residues" evidence="1">
    <location>
        <begin position="1697"/>
        <end position="1716"/>
    </location>
</feature>
<evidence type="ECO:0000313" key="4">
    <source>
        <dbReference type="Proteomes" id="UP001271007"/>
    </source>
</evidence>
<dbReference type="Proteomes" id="UP001271007">
    <property type="component" value="Unassembled WGS sequence"/>
</dbReference>
<dbReference type="CDD" id="cd07389">
    <property type="entry name" value="MPP_PhoD"/>
    <property type="match status" value="1"/>
</dbReference>
<dbReference type="PANTHER" id="PTHR46689:SF1">
    <property type="entry name" value="PHOD-LIKE PHOSPHATASE DOMAIN-CONTAINING PROTEIN"/>
    <property type="match status" value="1"/>
</dbReference>
<feature type="region of interest" description="Disordered" evidence="1">
    <location>
        <begin position="219"/>
        <end position="410"/>
    </location>
</feature>
<feature type="compositionally biased region" description="Gly residues" evidence="1">
    <location>
        <begin position="1325"/>
        <end position="1334"/>
    </location>
</feature>
<dbReference type="Pfam" id="PF19050">
    <property type="entry name" value="PhoD_2"/>
    <property type="match status" value="2"/>
</dbReference>
<comment type="caution">
    <text evidence="3">The sequence shown here is derived from an EMBL/GenBank/DDBJ whole genome shotgun (WGS) entry which is preliminary data.</text>
</comment>
<dbReference type="InterPro" id="IPR038607">
    <property type="entry name" value="PhoD-like_sf"/>
</dbReference>
<keyword evidence="4" id="KW-1185">Reference proteome</keyword>
<feature type="region of interest" description="Disordered" evidence="1">
    <location>
        <begin position="429"/>
        <end position="613"/>
    </location>
</feature>
<feature type="compositionally biased region" description="Polar residues" evidence="1">
    <location>
        <begin position="1"/>
        <end position="23"/>
    </location>
</feature>
<dbReference type="PANTHER" id="PTHR46689">
    <property type="entry name" value="MEMBRANE PROTEIN, PUTATIVE-RELATED"/>
    <property type="match status" value="1"/>
</dbReference>
<feature type="compositionally biased region" description="Basic and acidic residues" evidence="1">
    <location>
        <begin position="641"/>
        <end position="650"/>
    </location>
</feature>
<feature type="compositionally biased region" description="Polar residues" evidence="1">
    <location>
        <begin position="389"/>
        <end position="399"/>
    </location>
</feature>
<reference evidence="3" key="1">
    <citation type="submission" date="2023-04" db="EMBL/GenBank/DDBJ databases">
        <title>Black Yeasts Isolated from many extreme environments.</title>
        <authorList>
            <person name="Coleine C."/>
            <person name="Stajich J.E."/>
            <person name="Selbmann L."/>
        </authorList>
    </citation>
    <scope>NUCLEOTIDE SEQUENCE</scope>
    <source>
        <strain evidence="3">CCFEE 5312</strain>
    </source>
</reference>
<feature type="compositionally biased region" description="Polar residues" evidence="1">
    <location>
        <begin position="803"/>
        <end position="816"/>
    </location>
</feature>
<sequence length="1727" mass="188331">MASTSDPSNRRQSGLWQQNTNTGYFEKQAPPQGQSSGPYQYYQPSSNADKPRRSFSDRTGNPTLTNAYLAATQNKVSGAGSVLDHNRTKDLALATHSKIAASLHAYSGDSGADDFARSGHAVHVHSPDAPIPKTRQLGGAAEKPALSVDPNAVPENVRGTAWSPEPGTTSKPRPARAGGAETQARRPSVTDKSPLQKLEGQIDHVSKLEKRARIEQLENVARQRSVNKGEGGVPSRSHTLRSEKGRVVSDGSRRSSENCSSDRNSRQVTAGAPKALPPDNGAIRFRQASDALRNETRSRGISGGGPERQSSVRQQQPPIASNPRPYHRAPEAPRSLGVAYPQPGAAARVAREAQPYHHAPEAPTSINVAGYPHNASRSSRDGGSRSISNPVPSSPNTAGQDDLTRTASGKYKRRLRDAGFVGAAAAVAGAAGGAAAYGSGDPDRGKAAYDNRRSIDSGEPLSPTSTTGNSASLGRSGSRKLQKPYPASWKTGDERRSTDQSQPQQQYPTQQTQQSRGLTDPVHNKQGLQTMRMGSKDEEIPPASRDPDPIPRARVATGPDTPVGYSIPPQTAAGQQARDQVGFNNERLTEGTDPQQKHHRFGGMFHHDGEKGRGYVKDRPLEDWRGGQAVRLTAGDLYFERDSGRDDAKGRRTSSGGVAGAQYDGPFEEESKSFRPPLFLRCGPLLRYTGLRKEASSSGRGEREIWRGSVMVVTEDEQSEYSSIPTLRLFAQPAELHTPPSQHAVEVAPEDEDPLAGQVKISRTGRPLYVRPVHDLEGDVDLSKEENNSGLYAATRAPMLGPQFSNGQGDRQSPHITFQDKSRIRGRDGEKAGRYREVGAVRLHTERGFTFWRWSLEVELGTTPHRVGYRINRGPALGFWVPARGESMNVMFHSCNGFSLSVDPNKFSGPDPLWRDVLNRHQSRPFHVMIGGGDQIYNDAAMRDTTLFREWLQSKNPEHKHHEPFSVEMQEELESFYFNRYSMWFSQGLFAMAASQVPMVNMWDDHDIIDGFGSYPHHFMSTPVFTGVGAVAFKYYMLFQHQSLVAETTKEEPSWVLGASPGPYINELSRSVFLSLGRGLSLLGIDCRTERMRDEILSQQSYDILFDRARTEIRKGETKHLLVLLGVPIAYPRLNFLENILTSRAMDPIKAMGRIGMLGGFVNKFDGGVEILDDLDDHWTAKHHKAERNWFIQELQELAAEKSVRVTILGGDVHLGAVGQFYTPRKLGVPKDRDHRYMPNVVSSAIVNTPPPVVMADVLNKRNKVHHLDHETDEDMIPMFEVDVDGSKRNNKCLLPRRNYCTIRQFQPGDTPPGSPEPERSVPGTPGGGFGQQDGGFEEGDRDRRFPPGSMTRAMSFTGAPGRLVRRLSGSGKSKNPPPALAGSRPEMGRSNSLSGLPAGGRGSMDGEEGGAAPQRPIDMFHRRATNFSEKEIKRAAARGGAPDDEEEGGDGRAAGHVNLEGGLDVSLNMEVDQHDPSGATQSYRLLVPALWYEGPGDRNTAPFKEKSGVFMDRFRGKSKKGPQHEDDDGEWSDGGDTVTPPPSRGAIAGAAAQPPTQSRGYGADGPYDAAPAPRQSLDAPQRTGGAYKQGYNLGSPPLGQSTASGARGVSAQQQPPSNNYPHPTQQPAQFSQQQQSRRASAPVSQKHSQQQVPGPYGRGQDELSEGSFTGSEGEFDDRPPQQRRRMSKAERFFGIGDDGANGNGGYAEDGDGAGTGKKKPKWMVWK</sequence>
<evidence type="ECO:0000313" key="3">
    <source>
        <dbReference type="EMBL" id="KAK3054267.1"/>
    </source>
</evidence>
<name>A0AAJ0GAB3_9PEZI</name>
<dbReference type="GO" id="GO:0016020">
    <property type="term" value="C:membrane"/>
    <property type="evidence" value="ECO:0007669"/>
    <property type="project" value="TreeGrafter"/>
</dbReference>
<feature type="compositionally biased region" description="Basic and acidic residues" evidence="1">
    <location>
        <begin position="1504"/>
        <end position="1516"/>
    </location>
</feature>
<protein>
    <recommendedName>
        <fullName evidence="2">PhoD-like phosphatase domain-containing protein</fullName>
    </recommendedName>
</protein>
<feature type="compositionally biased region" description="Polar residues" evidence="1">
    <location>
        <begin position="1599"/>
        <end position="1624"/>
    </location>
</feature>
<feature type="compositionally biased region" description="Polar residues" evidence="1">
    <location>
        <begin position="57"/>
        <end position="66"/>
    </location>
</feature>
<feature type="region of interest" description="Disordered" evidence="1">
    <location>
        <begin position="1304"/>
        <end position="1460"/>
    </location>
</feature>
<feature type="region of interest" description="Disordered" evidence="1">
    <location>
        <begin position="121"/>
        <end position="204"/>
    </location>
</feature>
<feature type="region of interest" description="Disordered" evidence="1">
    <location>
        <begin position="1494"/>
        <end position="1727"/>
    </location>
</feature>
<feature type="region of interest" description="Disordered" evidence="1">
    <location>
        <begin position="641"/>
        <end position="671"/>
    </location>
</feature>
<feature type="compositionally biased region" description="Basic and acidic residues" evidence="1">
    <location>
        <begin position="240"/>
        <end position="256"/>
    </location>
</feature>
<feature type="compositionally biased region" description="Low complexity" evidence="1">
    <location>
        <begin position="500"/>
        <end position="515"/>
    </location>
</feature>
<feature type="domain" description="PhoD-like phosphatase" evidence="2">
    <location>
        <begin position="886"/>
        <end position="1143"/>
    </location>
</feature>
<feature type="domain" description="PhoD-like phosphatase" evidence="2">
    <location>
        <begin position="1150"/>
        <end position="1309"/>
    </location>
</feature>
<feature type="compositionally biased region" description="Polar residues" evidence="1">
    <location>
        <begin position="308"/>
        <end position="319"/>
    </location>
</feature>
<dbReference type="EMBL" id="JAWDJX010000012">
    <property type="protein sequence ID" value="KAK3054267.1"/>
    <property type="molecule type" value="Genomic_DNA"/>
</dbReference>
<feature type="compositionally biased region" description="Low complexity" evidence="1">
    <location>
        <begin position="1561"/>
        <end position="1574"/>
    </location>
</feature>
<organism evidence="3 4">
    <name type="scientific">Extremus antarcticus</name>
    <dbReference type="NCBI Taxonomy" id="702011"/>
    <lineage>
        <taxon>Eukaryota</taxon>
        <taxon>Fungi</taxon>
        <taxon>Dikarya</taxon>
        <taxon>Ascomycota</taxon>
        <taxon>Pezizomycotina</taxon>
        <taxon>Dothideomycetes</taxon>
        <taxon>Dothideomycetidae</taxon>
        <taxon>Mycosphaerellales</taxon>
        <taxon>Extremaceae</taxon>
        <taxon>Extremus</taxon>
    </lineage>
</organism>
<dbReference type="Gene3D" id="3.60.21.70">
    <property type="entry name" value="PhoD-like phosphatase"/>
    <property type="match status" value="1"/>
</dbReference>
<feature type="compositionally biased region" description="Low complexity" evidence="1">
    <location>
        <begin position="30"/>
        <end position="46"/>
    </location>
</feature>
<feature type="compositionally biased region" description="Basic and acidic residues" evidence="1">
    <location>
        <begin position="441"/>
        <end position="456"/>
    </location>
</feature>
<feature type="compositionally biased region" description="Polar residues" evidence="1">
    <location>
        <begin position="257"/>
        <end position="268"/>
    </location>
</feature>
<feature type="compositionally biased region" description="Basic residues" evidence="1">
    <location>
        <begin position="1717"/>
        <end position="1727"/>
    </location>
</feature>
<dbReference type="InterPro" id="IPR018946">
    <property type="entry name" value="PhoD-like_MPP"/>
</dbReference>
<proteinExistence type="predicted"/>
<feature type="compositionally biased region" description="Low complexity" evidence="1">
    <location>
        <begin position="1626"/>
        <end position="1646"/>
    </location>
</feature>
<feature type="compositionally biased region" description="Basic and acidic residues" evidence="1">
    <location>
        <begin position="534"/>
        <end position="551"/>
    </location>
</feature>
<feature type="compositionally biased region" description="Polar residues" evidence="1">
    <location>
        <begin position="568"/>
        <end position="578"/>
    </location>
</feature>
<gene>
    <name evidence="3" type="ORF">LTR09_004535</name>
</gene>
<feature type="region of interest" description="Disordered" evidence="1">
    <location>
        <begin position="1"/>
        <end position="66"/>
    </location>
</feature>
<dbReference type="InterPro" id="IPR043904">
    <property type="entry name" value="PhoD_2-like"/>
</dbReference>